<accession>A0A395SKQ3</accession>
<evidence type="ECO:0000313" key="6">
    <source>
        <dbReference type="EMBL" id="RGP72649.1"/>
    </source>
</evidence>
<dbReference type="Proteomes" id="UP000266234">
    <property type="component" value="Unassembled WGS sequence"/>
</dbReference>
<dbReference type="InterPro" id="IPR007568">
    <property type="entry name" value="RTA1"/>
</dbReference>
<comment type="subcellular location">
    <subcellularLocation>
        <location evidence="1">Membrane</location>
        <topology evidence="1">Multi-pass membrane protein</topology>
    </subcellularLocation>
</comment>
<dbReference type="STRING" id="694270.A0A395SKQ3"/>
<evidence type="ECO:0000313" key="7">
    <source>
        <dbReference type="Proteomes" id="UP000266234"/>
    </source>
</evidence>
<reference evidence="6 7" key="1">
    <citation type="journal article" date="2018" name="PLoS Pathog.">
        <title>Evolution of structural diversity of trichothecenes, a family of toxins produced by plant pathogenic and entomopathogenic fungi.</title>
        <authorList>
            <person name="Proctor R.H."/>
            <person name="McCormick S.P."/>
            <person name="Kim H.S."/>
            <person name="Cardoza R.E."/>
            <person name="Stanley A.M."/>
            <person name="Lindo L."/>
            <person name="Kelly A."/>
            <person name="Brown D.W."/>
            <person name="Lee T."/>
            <person name="Vaughan M.M."/>
            <person name="Alexander N.J."/>
            <person name="Busman M."/>
            <person name="Gutierrez S."/>
        </authorList>
    </citation>
    <scope>NUCLEOTIDE SEQUENCE [LARGE SCALE GENOMIC DNA]</scope>
    <source>
        <strain evidence="6 7">NRRL 20695</strain>
    </source>
</reference>
<dbReference type="AlphaFoldDB" id="A0A395SKQ3"/>
<dbReference type="PANTHER" id="PTHR31465">
    <property type="entry name" value="PROTEIN RTA1-RELATED"/>
    <property type="match status" value="1"/>
</dbReference>
<keyword evidence="2 5" id="KW-0812">Transmembrane</keyword>
<evidence type="ECO:0000256" key="2">
    <source>
        <dbReference type="ARBA" id="ARBA00022692"/>
    </source>
</evidence>
<feature type="transmembrane region" description="Helical" evidence="5">
    <location>
        <begin position="56"/>
        <end position="76"/>
    </location>
</feature>
<dbReference type="Pfam" id="PF04479">
    <property type="entry name" value="RTA1"/>
    <property type="match status" value="1"/>
</dbReference>
<evidence type="ECO:0000256" key="1">
    <source>
        <dbReference type="ARBA" id="ARBA00004141"/>
    </source>
</evidence>
<evidence type="ECO:0000256" key="5">
    <source>
        <dbReference type="SAM" id="Phobius"/>
    </source>
</evidence>
<sequence>MDTAETLSMIEGAVVAGLIVQLGFFSMFVVVTGWFHYKFRKHSATQPPDWQNFIKVIYAASVLVLIRSLFEMAEYVGGPKGELQAKEVYMYALEAVPMALLTIGFHFFHPSRFMPRLEKTMSASDSDSSFTFPLSRRGSKAGARAETIEMV</sequence>
<dbReference type="EMBL" id="PXOG01000147">
    <property type="protein sequence ID" value="RGP72649.1"/>
    <property type="molecule type" value="Genomic_DNA"/>
</dbReference>
<feature type="transmembrane region" description="Helical" evidence="5">
    <location>
        <begin position="88"/>
        <end position="108"/>
    </location>
</feature>
<dbReference type="PANTHER" id="PTHR31465:SF1">
    <property type="entry name" value="PROTEIN RTA1-RELATED"/>
    <property type="match status" value="1"/>
</dbReference>
<evidence type="ECO:0000256" key="3">
    <source>
        <dbReference type="ARBA" id="ARBA00022989"/>
    </source>
</evidence>
<proteinExistence type="predicted"/>
<dbReference type="GO" id="GO:0016020">
    <property type="term" value="C:membrane"/>
    <property type="evidence" value="ECO:0007669"/>
    <property type="project" value="UniProtKB-SubCell"/>
</dbReference>
<keyword evidence="3 5" id="KW-1133">Transmembrane helix</keyword>
<name>A0A395SKQ3_9HYPO</name>
<feature type="transmembrane region" description="Helical" evidence="5">
    <location>
        <begin position="12"/>
        <end position="35"/>
    </location>
</feature>
<keyword evidence="4 5" id="KW-0472">Membrane</keyword>
<gene>
    <name evidence="6" type="ORF">FLONG3_6657</name>
</gene>
<dbReference type="OrthoDB" id="3358017at2759"/>
<comment type="caution">
    <text evidence="6">The sequence shown here is derived from an EMBL/GenBank/DDBJ whole genome shotgun (WGS) entry which is preliminary data.</text>
</comment>
<organism evidence="6 7">
    <name type="scientific">Fusarium longipes</name>
    <dbReference type="NCBI Taxonomy" id="694270"/>
    <lineage>
        <taxon>Eukaryota</taxon>
        <taxon>Fungi</taxon>
        <taxon>Dikarya</taxon>
        <taxon>Ascomycota</taxon>
        <taxon>Pezizomycotina</taxon>
        <taxon>Sordariomycetes</taxon>
        <taxon>Hypocreomycetidae</taxon>
        <taxon>Hypocreales</taxon>
        <taxon>Nectriaceae</taxon>
        <taxon>Fusarium</taxon>
    </lineage>
</organism>
<evidence type="ECO:0000256" key="4">
    <source>
        <dbReference type="ARBA" id="ARBA00023136"/>
    </source>
</evidence>
<protein>
    <submittedName>
        <fullName evidence="6">Uncharacterized protein</fullName>
    </submittedName>
</protein>
<keyword evidence="7" id="KW-1185">Reference proteome</keyword>